<feature type="chain" id="PRO_5011518884" description="Cytochrome C" evidence="1">
    <location>
        <begin position="19"/>
        <end position="172"/>
    </location>
</feature>
<dbReference type="GO" id="GO:0022900">
    <property type="term" value="P:electron transport chain"/>
    <property type="evidence" value="ECO:0007669"/>
    <property type="project" value="InterPro"/>
</dbReference>
<evidence type="ECO:0000313" key="2">
    <source>
        <dbReference type="EMBL" id="SDY43386.1"/>
    </source>
</evidence>
<gene>
    <name evidence="2" type="ORF">SAMN05421881_103524</name>
</gene>
<proteinExistence type="predicted"/>
<accession>A0A1H3JTY2</accession>
<organism evidence="2 3">
    <name type="scientific">Nitrosomonas halophila</name>
    <dbReference type="NCBI Taxonomy" id="44576"/>
    <lineage>
        <taxon>Bacteria</taxon>
        <taxon>Pseudomonadati</taxon>
        <taxon>Pseudomonadota</taxon>
        <taxon>Betaproteobacteria</taxon>
        <taxon>Nitrosomonadales</taxon>
        <taxon>Nitrosomonadaceae</taxon>
        <taxon>Nitrosomonas</taxon>
    </lineage>
</organism>
<keyword evidence="1" id="KW-0732">Signal</keyword>
<reference evidence="2 3" key="1">
    <citation type="submission" date="2016-10" db="EMBL/GenBank/DDBJ databases">
        <authorList>
            <person name="de Groot N.N."/>
        </authorList>
    </citation>
    <scope>NUCLEOTIDE SEQUENCE [LARGE SCALE GENOMIC DNA]</scope>
    <source>
        <strain evidence="2 3">Nm1</strain>
    </source>
</reference>
<protein>
    <recommendedName>
        <fullName evidence="4">Cytochrome C</fullName>
    </recommendedName>
</protein>
<evidence type="ECO:0000313" key="3">
    <source>
        <dbReference type="Proteomes" id="UP000198640"/>
    </source>
</evidence>
<dbReference type="EMBL" id="FNOY01000035">
    <property type="protein sequence ID" value="SDY43386.1"/>
    <property type="molecule type" value="Genomic_DNA"/>
</dbReference>
<dbReference type="SUPFAM" id="SSF47175">
    <property type="entry name" value="Cytochromes"/>
    <property type="match status" value="1"/>
</dbReference>
<name>A0A1H3JTY2_9PROT</name>
<dbReference type="Proteomes" id="UP000198640">
    <property type="component" value="Unassembled WGS sequence"/>
</dbReference>
<evidence type="ECO:0008006" key="4">
    <source>
        <dbReference type="Google" id="ProtNLM"/>
    </source>
</evidence>
<dbReference type="GO" id="GO:0009055">
    <property type="term" value="F:electron transfer activity"/>
    <property type="evidence" value="ECO:0007669"/>
    <property type="project" value="InterPro"/>
</dbReference>
<dbReference type="GO" id="GO:0005506">
    <property type="term" value="F:iron ion binding"/>
    <property type="evidence" value="ECO:0007669"/>
    <property type="project" value="InterPro"/>
</dbReference>
<keyword evidence="3" id="KW-1185">Reference proteome</keyword>
<dbReference type="Gene3D" id="1.20.120.10">
    <property type="entry name" value="Cytochrome c/b562"/>
    <property type="match status" value="1"/>
</dbReference>
<dbReference type="AlphaFoldDB" id="A0A1H3JTY2"/>
<dbReference type="GO" id="GO:0020037">
    <property type="term" value="F:heme binding"/>
    <property type="evidence" value="ECO:0007669"/>
    <property type="project" value="InterPro"/>
</dbReference>
<feature type="signal peptide" evidence="1">
    <location>
        <begin position="1"/>
        <end position="18"/>
    </location>
</feature>
<sequence length="172" mass="19171">MFIQLATMWRRAPGWWLAAGLSVVAACSTTDDKRLPVSGLTQTGAPSAHAVQDARLRNLMREIDHLMFERMRTELEIDQARRRKAAQIGRIAQEMAQTVAGITNSLSRLSLEADQRAMFLTLADQLQNEIGTLKTQAEHNYIDAIPGTLERIATVCTQCHALFRETADGRAH</sequence>
<dbReference type="RefSeq" id="WP_090414445.1">
    <property type="nucleotide sequence ID" value="NZ_FNOY01000035.1"/>
</dbReference>
<evidence type="ECO:0000256" key="1">
    <source>
        <dbReference type="SAM" id="SignalP"/>
    </source>
</evidence>
<dbReference type="InterPro" id="IPR010980">
    <property type="entry name" value="Cyt_c/b562"/>
</dbReference>